<evidence type="ECO:0000259" key="6">
    <source>
        <dbReference type="Pfam" id="PF25371"/>
    </source>
</evidence>
<evidence type="ECO:0000313" key="8">
    <source>
        <dbReference type="Proteomes" id="UP000265341"/>
    </source>
</evidence>
<dbReference type="RefSeq" id="WP_119278727.1">
    <property type="nucleotide sequence ID" value="NZ_QWLA01000051.1"/>
</dbReference>
<dbReference type="InterPro" id="IPR029063">
    <property type="entry name" value="SAM-dependent_MTases_sf"/>
</dbReference>
<dbReference type="PIRSF" id="PIRSF003085">
    <property type="entry name" value="CMAS"/>
    <property type="match status" value="1"/>
</dbReference>
<dbReference type="Proteomes" id="UP000265341">
    <property type="component" value="Unassembled WGS sequence"/>
</dbReference>
<dbReference type="GO" id="GO:0008610">
    <property type="term" value="P:lipid biosynthetic process"/>
    <property type="evidence" value="ECO:0007669"/>
    <property type="project" value="InterPro"/>
</dbReference>
<feature type="domain" description="DUF7884" evidence="6">
    <location>
        <begin position="16"/>
        <end position="79"/>
    </location>
</feature>
<dbReference type="PANTHER" id="PTHR43667:SF1">
    <property type="entry name" value="CYCLOPROPANE-FATTY-ACYL-PHOSPHOLIPID SYNTHASE"/>
    <property type="match status" value="1"/>
</dbReference>
<dbReference type="GO" id="GO:0032259">
    <property type="term" value="P:methylation"/>
    <property type="evidence" value="ECO:0007669"/>
    <property type="project" value="UniProtKB-KW"/>
</dbReference>
<keyword evidence="4" id="KW-0949">S-adenosyl-L-methionine</keyword>
<dbReference type="Pfam" id="PF02353">
    <property type="entry name" value="CMAS"/>
    <property type="match status" value="1"/>
</dbReference>
<keyword evidence="3 7" id="KW-0808">Transferase</keyword>
<comment type="similarity">
    <text evidence="1">Belongs to the CFA/CMAS family.</text>
</comment>
<keyword evidence="5" id="KW-0443">Lipid metabolism</keyword>
<comment type="caution">
    <text evidence="7">The sequence shown here is derived from an EMBL/GenBank/DDBJ whole genome shotgun (WGS) entry which is preliminary data.</text>
</comment>
<dbReference type="InterPro" id="IPR003333">
    <property type="entry name" value="CMAS"/>
</dbReference>
<proteinExistence type="inferred from homology"/>
<evidence type="ECO:0000313" key="7">
    <source>
        <dbReference type="EMBL" id="RIH84815.1"/>
    </source>
</evidence>
<accession>A0A399ELF3</accession>
<keyword evidence="2 7" id="KW-0489">Methyltransferase</keyword>
<protein>
    <submittedName>
        <fullName evidence="7">Putative fatty acid methyltransferase</fullName>
        <ecNumber evidence="7">2.1.1.-</ecNumber>
    </submittedName>
</protein>
<dbReference type="OrthoDB" id="9782855at2"/>
<dbReference type="InterPro" id="IPR050723">
    <property type="entry name" value="CFA/CMAS"/>
</dbReference>
<evidence type="ECO:0000256" key="3">
    <source>
        <dbReference type="ARBA" id="ARBA00022679"/>
    </source>
</evidence>
<gene>
    <name evidence="7" type="ORF">Mrose_02474</name>
</gene>
<name>A0A399ELF3_9DEIN</name>
<dbReference type="Pfam" id="PF25371">
    <property type="entry name" value="DUF7884"/>
    <property type="match status" value="1"/>
</dbReference>
<organism evidence="7 8">
    <name type="scientific">Calidithermus roseus</name>
    <dbReference type="NCBI Taxonomy" id="1644118"/>
    <lineage>
        <taxon>Bacteria</taxon>
        <taxon>Thermotogati</taxon>
        <taxon>Deinococcota</taxon>
        <taxon>Deinococci</taxon>
        <taxon>Thermales</taxon>
        <taxon>Thermaceae</taxon>
        <taxon>Calidithermus</taxon>
    </lineage>
</organism>
<evidence type="ECO:0000256" key="1">
    <source>
        <dbReference type="ARBA" id="ARBA00010815"/>
    </source>
</evidence>
<dbReference type="PANTHER" id="PTHR43667">
    <property type="entry name" value="CYCLOPROPANE-FATTY-ACYL-PHOSPHOLIPID SYNTHASE"/>
    <property type="match status" value="1"/>
</dbReference>
<evidence type="ECO:0000256" key="4">
    <source>
        <dbReference type="ARBA" id="ARBA00022691"/>
    </source>
</evidence>
<dbReference type="EC" id="2.1.1.-" evidence="7"/>
<dbReference type="InterPro" id="IPR057206">
    <property type="entry name" value="DUF7884"/>
</dbReference>
<dbReference type="EMBL" id="QWLA01000051">
    <property type="protein sequence ID" value="RIH84815.1"/>
    <property type="molecule type" value="Genomic_DNA"/>
</dbReference>
<evidence type="ECO:0000256" key="2">
    <source>
        <dbReference type="ARBA" id="ARBA00022603"/>
    </source>
</evidence>
<dbReference type="Gene3D" id="3.40.50.150">
    <property type="entry name" value="Vaccinia Virus protein VP39"/>
    <property type="match status" value="1"/>
</dbReference>
<reference evidence="7 8" key="1">
    <citation type="submission" date="2018-08" db="EMBL/GenBank/DDBJ databases">
        <title>Meiothermus roseus NBRC 110900 genome sequencing project.</title>
        <authorList>
            <person name="Da Costa M.S."/>
            <person name="Albuquerque L."/>
            <person name="Raposo P."/>
            <person name="Froufe H.J.C."/>
            <person name="Barroso C.S."/>
            <person name="Egas C."/>
        </authorList>
    </citation>
    <scope>NUCLEOTIDE SEQUENCE [LARGE SCALE GENOMIC DNA]</scope>
    <source>
        <strain evidence="7 8">NBRC 110900</strain>
    </source>
</reference>
<keyword evidence="8" id="KW-1185">Reference proteome</keyword>
<dbReference type="GO" id="GO:0008168">
    <property type="term" value="F:methyltransferase activity"/>
    <property type="evidence" value="ECO:0007669"/>
    <property type="project" value="UniProtKB-KW"/>
</dbReference>
<sequence length="417" mass="46814">MQAGELRHLLERILPTRPFEVRFWDGSVLPATAEPRATVVLGRGVLEGLAAPLDLALGEAFVRGDLEVEGELEAVLEALEHVELPASPLEWVRGVALRGSGIRALSAHLHGAAHSPARDRQAVKHHYDLSNDFYRLWLDPRMVYSCAYFPQGDESLERAQEAKLELICRKLRLRPGERLLDIGCGWGGLVIYAAERFGVEALGITLSSAQLEEARARVRRSGLEGRVRIEELDYREVHERFDKLASVGMAEHVGRANLPRYFQAAFACLEPGGLFLHHAIAQGPVRPKSPTWAASGEFMRRYIFPDGEILPLWEMLREAEAAGFEVRDVEDLREHYTRTLELWRHGLETRFPEAVSLVGPERARLYRLYLAASAHQFAFGHLAVHQTLLAKPDPQGRVKLPSSRADLYRDPSVVDGR</sequence>
<dbReference type="CDD" id="cd02440">
    <property type="entry name" value="AdoMet_MTases"/>
    <property type="match status" value="1"/>
</dbReference>
<dbReference type="AlphaFoldDB" id="A0A399ELF3"/>
<evidence type="ECO:0000256" key="5">
    <source>
        <dbReference type="ARBA" id="ARBA00023098"/>
    </source>
</evidence>
<dbReference type="SUPFAM" id="SSF53335">
    <property type="entry name" value="S-adenosyl-L-methionine-dependent methyltransferases"/>
    <property type="match status" value="1"/>
</dbReference>